<proteinExistence type="predicted"/>
<sequence length="119" mass="13283">MLTRRLFCILPLAVSVLVSSPASASYNFRSGAICNGYTEVEGRILQVIATTTYSGTQGVYLKYRYESSHSASYGRVYPRSSQDWAYNHMVRMAMFLQAVGGKAKLCVNRDDIYAIAMMD</sequence>
<accession>A0A316EMX2</accession>
<evidence type="ECO:0000313" key="1">
    <source>
        <dbReference type="EMBL" id="PWK33081.1"/>
    </source>
</evidence>
<organism evidence="1 2">
    <name type="scientific">Cupriavidus plantarum</name>
    <dbReference type="NCBI Taxonomy" id="942865"/>
    <lineage>
        <taxon>Bacteria</taxon>
        <taxon>Pseudomonadati</taxon>
        <taxon>Pseudomonadota</taxon>
        <taxon>Betaproteobacteria</taxon>
        <taxon>Burkholderiales</taxon>
        <taxon>Burkholderiaceae</taxon>
        <taxon>Cupriavidus</taxon>
    </lineage>
</organism>
<reference evidence="1 2" key="1">
    <citation type="submission" date="2018-05" db="EMBL/GenBank/DDBJ databases">
        <title>Genomic Encyclopedia of Type Strains, Phase IV (KMG-V): Genome sequencing to study the core and pangenomes of soil and plant-associated prokaryotes.</title>
        <authorList>
            <person name="Whitman W."/>
        </authorList>
    </citation>
    <scope>NUCLEOTIDE SEQUENCE [LARGE SCALE GENOMIC DNA]</scope>
    <source>
        <strain evidence="1 2">SLV-132</strain>
    </source>
</reference>
<dbReference type="Proteomes" id="UP000245754">
    <property type="component" value="Unassembled WGS sequence"/>
</dbReference>
<evidence type="ECO:0000313" key="2">
    <source>
        <dbReference type="Proteomes" id="UP000245754"/>
    </source>
</evidence>
<dbReference type="GeneID" id="98342635"/>
<dbReference type="RefSeq" id="WP_109584758.1">
    <property type="nucleotide sequence ID" value="NZ_CAJPUX010000004.1"/>
</dbReference>
<name>A0A316EMX2_9BURK</name>
<dbReference type="AlphaFoldDB" id="A0A316EMX2"/>
<dbReference type="EMBL" id="QGGT01000005">
    <property type="protein sequence ID" value="PWK33081.1"/>
    <property type="molecule type" value="Genomic_DNA"/>
</dbReference>
<keyword evidence="2" id="KW-1185">Reference proteome</keyword>
<comment type="caution">
    <text evidence="1">The sequence shown here is derived from an EMBL/GenBank/DDBJ whole genome shotgun (WGS) entry which is preliminary data.</text>
</comment>
<gene>
    <name evidence="1" type="ORF">C7419_10575</name>
</gene>
<protein>
    <submittedName>
        <fullName evidence="1">Uncharacterized protein</fullName>
    </submittedName>
</protein>